<keyword evidence="7" id="KW-0624">Polysaccharide degradation</keyword>
<dbReference type="Proteomes" id="UP000242414">
    <property type="component" value="Unassembled WGS sequence"/>
</dbReference>
<keyword evidence="5" id="KW-0119">Carbohydrate metabolism</keyword>
<keyword evidence="6" id="KW-0326">Glycosidase</keyword>
<evidence type="ECO:0000256" key="7">
    <source>
        <dbReference type="ARBA" id="ARBA00023326"/>
    </source>
</evidence>
<evidence type="ECO:0000256" key="3">
    <source>
        <dbReference type="ARBA" id="ARBA00012593"/>
    </source>
</evidence>
<dbReference type="OrthoDB" id="6123450at2759"/>
<evidence type="ECO:0000313" key="10">
    <source>
        <dbReference type="EMBL" id="ORE07607.1"/>
    </source>
</evidence>
<dbReference type="SUPFAM" id="SSF48208">
    <property type="entry name" value="Six-hairpin glycosidases"/>
    <property type="match status" value="1"/>
</dbReference>
<dbReference type="EMBL" id="KV921901">
    <property type="protein sequence ID" value="ORE07607.1"/>
    <property type="molecule type" value="Genomic_DNA"/>
</dbReference>
<dbReference type="GO" id="GO:0000272">
    <property type="term" value="P:polysaccharide catabolic process"/>
    <property type="evidence" value="ECO:0007669"/>
    <property type="project" value="UniProtKB-KW"/>
</dbReference>
<evidence type="ECO:0000256" key="5">
    <source>
        <dbReference type="ARBA" id="ARBA00023277"/>
    </source>
</evidence>
<feature type="chain" id="PRO_5012416665" description="glucan 1,4-alpha-glucosidase" evidence="8">
    <location>
        <begin position="24"/>
        <end position="454"/>
    </location>
</feature>
<keyword evidence="4" id="KW-0378">Hydrolase</keyword>
<evidence type="ECO:0000256" key="2">
    <source>
        <dbReference type="ARBA" id="ARBA00006188"/>
    </source>
</evidence>
<gene>
    <name evidence="10" type="ORF">BCV72DRAFT_104410</name>
</gene>
<feature type="domain" description="GH15-like" evidence="9">
    <location>
        <begin position="50"/>
        <end position="445"/>
    </location>
</feature>
<dbReference type="Pfam" id="PF00723">
    <property type="entry name" value="Glyco_hydro_15"/>
    <property type="match status" value="1"/>
</dbReference>
<evidence type="ECO:0000256" key="8">
    <source>
        <dbReference type="SAM" id="SignalP"/>
    </source>
</evidence>
<dbReference type="EC" id="3.2.1.3" evidence="3"/>
<dbReference type="AlphaFoldDB" id="A0A1X0R6H0"/>
<organism evidence="10">
    <name type="scientific">Rhizopus microsporus var. microsporus</name>
    <dbReference type="NCBI Taxonomy" id="86635"/>
    <lineage>
        <taxon>Eukaryota</taxon>
        <taxon>Fungi</taxon>
        <taxon>Fungi incertae sedis</taxon>
        <taxon>Mucoromycota</taxon>
        <taxon>Mucoromycotina</taxon>
        <taxon>Mucoromycetes</taxon>
        <taxon>Mucorales</taxon>
        <taxon>Mucorineae</taxon>
        <taxon>Rhizopodaceae</taxon>
        <taxon>Rhizopus</taxon>
    </lineage>
</organism>
<protein>
    <recommendedName>
        <fullName evidence="3">glucan 1,4-alpha-glucosidase</fullName>
        <ecNumber evidence="3">3.2.1.3</ecNumber>
    </recommendedName>
</protein>
<dbReference type="InterPro" id="IPR008928">
    <property type="entry name" value="6-hairpin_glycosidase_sf"/>
</dbReference>
<evidence type="ECO:0000256" key="1">
    <source>
        <dbReference type="ARBA" id="ARBA00001863"/>
    </source>
</evidence>
<sequence>MFSASVSLCVALGLFIYFHVQKSSVNEAWDKRVDDSLDDWISKQRHISFQGILNNINPPGTPAGFLAASLSTYHPDYYYTWTRDAALVARVLSHLPETEDNLLIDYVNFQIHTQGTPTVCNCLGEPKFNPDGSGFSGSWGRPQNDGPAERAIAFMKIANRFKGRHDSYINHTIVPALEKDLDYIVRTWERSCFDLWEEVDGIHFYTLMAIRRALLDGANFLGVNEYQTVAAKIQKRLDVFFWSLKKNYIQVTHDARSGVSKPSGLDVSVLLAANMFSIDDDFFTPGSDKILATAAAIEAAFLREYPINQNLSPDLGTAIGRYPEDVYDGYGLSIGNPWFLATAAYAELYYLATNEWKQTGLTINKINKPFFQRLVHFNEGFYSAHSDELEQIIANVSSEADKFLATIQYHQHRNGSMSEQFSRYNGYMQGARDLTWSHAAFISAIQARESDPIL</sequence>
<keyword evidence="8" id="KW-0732">Signal</keyword>
<dbReference type="PRINTS" id="PR00736">
    <property type="entry name" value="GLHYDRLASE15"/>
</dbReference>
<dbReference type="VEuPathDB" id="FungiDB:BCV72DRAFT_104410"/>
<proteinExistence type="inferred from homology"/>
<dbReference type="InterPro" id="IPR000165">
    <property type="entry name" value="Glucoamylase"/>
</dbReference>
<accession>A0A1X0R6H0</accession>
<reference evidence="10" key="1">
    <citation type="journal article" date="2016" name="Proc. Natl. Acad. Sci. U.S.A.">
        <title>Lipid metabolic changes in an early divergent fungus govern the establishment of a mutualistic symbiosis with endobacteria.</title>
        <authorList>
            <person name="Lastovetsky O.A."/>
            <person name="Gaspar M.L."/>
            <person name="Mondo S.J."/>
            <person name="LaButti K.M."/>
            <person name="Sandor L."/>
            <person name="Grigoriev I.V."/>
            <person name="Henry S.A."/>
            <person name="Pawlowska T.E."/>
        </authorList>
    </citation>
    <scope>NUCLEOTIDE SEQUENCE [LARGE SCALE GENOMIC DNA]</scope>
    <source>
        <strain evidence="10">ATCC 52814</strain>
    </source>
</reference>
<dbReference type="PANTHER" id="PTHR31616:SF9">
    <property type="entry name" value="GLUCOAMYLASE, INTRACELLULAR SPORULATION-SPECIFIC"/>
    <property type="match status" value="1"/>
</dbReference>
<dbReference type="InterPro" id="IPR012341">
    <property type="entry name" value="6hp_glycosidase-like_sf"/>
</dbReference>
<feature type="signal peptide" evidence="8">
    <location>
        <begin position="1"/>
        <end position="23"/>
    </location>
</feature>
<name>A0A1X0R6H0_RHIZD</name>
<dbReference type="PANTHER" id="PTHR31616">
    <property type="entry name" value="TREHALASE"/>
    <property type="match status" value="1"/>
</dbReference>
<comment type="catalytic activity">
    <reaction evidence="1">
        <text>Hydrolysis of terminal (1-&gt;4)-linked alpha-D-glucose residues successively from non-reducing ends of the chains with release of beta-D-glucose.</text>
        <dbReference type="EC" id="3.2.1.3"/>
    </reaction>
</comment>
<evidence type="ECO:0000256" key="4">
    <source>
        <dbReference type="ARBA" id="ARBA00022801"/>
    </source>
</evidence>
<comment type="similarity">
    <text evidence="2">Belongs to the glycosyl hydrolase 15 family.</text>
</comment>
<dbReference type="Gene3D" id="1.50.10.10">
    <property type="match status" value="1"/>
</dbReference>
<dbReference type="InterPro" id="IPR011613">
    <property type="entry name" value="GH15-like"/>
</dbReference>
<evidence type="ECO:0000259" key="9">
    <source>
        <dbReference type="Pfam" id="PF00723"/>
    </source>
</evidence>
<dbReference type="GO" id="GO:0004339">
    <property type="term" value="F:glucan 1,4-alpha-glucosidase activity"/>
    <property type="evidence" value="ECO:0007669"/>
    <property type="project" value="UniProtKB-EC"/>
</dbReference>
<evidence type="ECO:0000256" key="6">
    <source>
        <dbReference type="ARBA" id="ARBA00023295"/>
    </source>
</evidence>
<dbReference type="GO" id="GO:0000324">
    <property type="term" value="C:fungal-type vacuole"/>
    <property type="evidence" value="ECO:0007669"/>
    <property type="project" value="TreeGrafter"/>
</dbReference>